<dbReference type="Proteomes" id="UP000190105">
    <property type="component" value="Unassembled WGS sequence"/>
</dbReference>
<dbReference type="InterPro" id="IPR003439">
    <property type="entry name" value="ABC_transporter-like_ATP-bd"/>
</dbReference>
<dbReference type="PANTHER" id="PTHR43335:SF4">
    <property type="entry name" value="ABC TRANSPORTER, ATP-BINDING PROTEIN"/>
    <property type="match status" value="1"/>
</dbReference>
<gene>
    <name evidence="6" type="ORF">SAMN05443428_1437</name>
</gene>
<dbReference type="RefSeq" id="WP_078697834.1">
    <property type="nucleotide sequence ID" value="NZ_FUYH01000043.1"/>
</dbReference>
<accession>A0A1T4YFP8</accession>
<proteinExistence type="inferred from homology"/>
<dbReference type="AlphaFoldDB" id="A0A1T4YFP8"/>
<keyword evidence="2" id="KW-0813">Transport</keyword>
<dbReference type="GO" id="GO:0016887">
    <property type="term" value="F:ATP hydrolysis activity"/>
    <property type="evidence" value="ECO:0007669"/>
    <property type="project" value="InterPro"/>
</dbReference>
<dbReference type="EMBL" id="FUYH01000043">
    <property type="protein sequence ID" value="SKB00408.1"/>
    <property type="molecule type" value="Genomic_DNA"/>
</dbReference>
<keyword evidence="4 6" id="KW-0067">ATP-binding</keyword>
<evidence type="ECO:0000256" key="4">
    <source>
        <dbReference type="ARBA" id="ARBA00022840"/>
    </source>
</evidence>
<dbReference type="SMART" id="SM00382">
    <property type="entry name" value="AAA"/>
    <property type="match status" value="1"/>
</dbReference>
<dbReference type="InterPro" id="IPR027417">
    <property type="entry name" value="P-loop_NTPase"/>
</dbReference>
<dbReference type="GO" id="GO:0005524">
    <property type="term" value="F:ATP binding"/>
    <property type="evidence" value="ECO:0007669"/>
    <property type="project" value="UniProtKB-KW"/>
</dbReference>
<dbReference type="STRING" id="1147123.SAMN05443428_1437"/>
<dbReference type="PANTHER" id="PTHR43335">
    <property type="entry name" value="ABC TRANSPORTER, ATP-BINDING PROTEIN"/>
    <property type="match status" value="1"/>
</dbReference>
<protein>
    <submittedName>
        <fullName evidence="6">ABC-2 type transport system ATP-binding protein</fullName>
    </submittedName>
</protein>
<dbReference type="Gene3D" id="3.40.50.300">
    <property type="entry name" value="P-loop containing nucleotide triphosphate hydrolases"/>
    <property type="match status" value="1"/>
</dbReference>
<dbReference type="SUPFAM" id="SSF52540">
    <property type="entry name" value="P-loop containing nucleoside triphosphate hydrolases"/>
    <property type="match status" value="1"/>
</dbReference>
<organism evidence="6 7">
    <name type="scientific">Caloramator quimbayensis</name>
    <dbReference type="NCBI Taxonomy" id="1147123"/>
    <lineage>
        <taxon>Bacteria</taxon>
        <taxon>Bacillati</taxon>
        <taxon>Bacillota</taxon>
        <taxon>Clostridia</taxon>
        <taxon>Eubacteriales</taxon>
        <taxon>Clostridiaceae</taxon>
        <taxon>Caloramator</taxon>
    </lineage>
</organism>
<name>A0A1T4YFP8_9CLOT</name>
<evidence type="ECO:0000256" key="2">
    <source>
        <dbReference type="ARBA" id="ARBA00022448"/>
    </source>
</evidence>
<dbReference type="PROSITE" id="PS50893">
    <property type="entry name" value="ABC_TRANSPORTER_2"/>
    <property type="match status" value="1"/>
</dbReference>
<evidence type="ECO:0000256" key="3">
    <source>
        <dbReference type="ARBA" id="ARBA00022741"/>
    </source>
</evidence>
<sequence length="320" mass="35525">MIKALNLTKIYGKHVAIKNVNFQIDKGEIVGFLGPNGAGKTTTLNIITGYMSPSQGSVEIDGLDIIENSSAVKKKIGYLPDVPPLYMDMTVGEYLDFVYNIKKADISAKEKAINEIIETVKIGDVKNRLIKNLSKGYRQRVGIAQALVGNPEILILDEPTSGLDPVQIIEIRNLIKSIGENRTVFLSSHILSEIEAVCNRIIIINKGEIVASGTPLELRSHIEGSRKLQLKVKSDKSIIDDLLKISGVKNVSIINNAKQEEIEIDTIDIVVESEKGKDIREDVFMLAAEKRRPILMMVEQKFDLEDIFLQVTGKEENKTN</sequence>
<dbReference type="OrthoDB" id="9775135at2"/>
<dbReference type="InterPro" id="IPR003593">
    <property type="entry name" value="AAA+_ATPase"/>
</dbReference>
<feature type="domain" description="ABC transporter" evidence="5">
    <location>
        <begin position="2"/>
        <end position="231"/>
    </location>
</feature>
<evidence type="ECO:0000256" key="1">
    <source>
        <dbReference type="ARBA" id="ARBA00005417"/>
    </source>
</evidence>
<reference evidence="7" key="1">
    <citation type="submission" date="2017-02" db="EMBL/GenBank/DDBJ databases">
        <authorList>
            <person name="Varghese N."/>
            <person name="Submissions S."/>
        </authorList>
    </citation>
    <scope>NUCLEOTIDE SEQUENCE [LARGE SCALE GENOMIC DNA]</scope>
    <source>
        <strain evidence="7">USBA 833</strain>
    </source>
</reference>
<dbReference type="CDD" id="cd03230">
    <property type="entry name" value="ABC_DR_subfamily_A"/>
    <property type="match status" value="1"/>
</dbReference>
<comment type="similarity">
    <text evidence="1">Belongs to the ABC transporter superfamily.</text>
</comment>
<evidence type="ECO:0000313" key="7">
    <source>
        <dbReference type="Proteomes" id="UP000190105"/>
    </source>
</evidence>
<evidence type="ECO:0000313" key="6">
    <source>
        <dbReference type="EMBL" id="SKB00408.1"/>
    </source>
</evidence>
<dbReference type="Pfam" id="PF00005">
    <property type="entry name" value="ABC_tran"/>
    <property type="match status" value="1"/>
</dbReference>
<keyword evidence="7" id="KW-1185">Reference proteome</keyword>
<keyword evidence="3" id="KW-0547">Nucleotide-binding</keyword>
<evidence type="ECO:0000259" key="5">
    <source>
        <dbReference type="PROSITE" id="PS50893"/>
    </source>
</evidence>